<dbReference type="RefSeq" id="WP_188458153.1">
    <property type="nucleotide sequence ID" value="NZ_BMGM01000004.1"/>
</dbReference>
<proteinExistence type="predicted"/>
<feature type="transmembrane region" description="Helical" evidence="1">
    <location>
        <begin position="39"/>
        <end position="59"/>
    </location>
</feature>
<comment type="caution">
    <text evidence="2">The sequence shown here is derived from an EMBL/GenBank/DDBJ whole genome shotgun (WGS) entry which is preliminary data.</text>
</comment>
<keyword evidence="3" id="KW-1185">Reference proteome</keyword>
<name>A0ABQ1SGD8_9FLAO</name>
<accession>A0ABQ1SGD8</accession>
<dbReference type="EMBL" id="BMGM01000004">
    <property type="protein sequence ID" value="GGE33044.1"/>
    <property type="molecule type" value="Genomic_DNA"/>
</dbReference>
<keyword evidence="1" id="KW-0472">Membrane</keyword>
<dbReference type="Proteomes" id="UP000599179">
    <property type="component" value="Unassembled WGS sequence"/>
</dbReference>
<evidence type="ECO:0000256" key="1">
    <source>
        <dbReference type="SAM" id="Phobius"/>
    </source>
</evidence>
<reference evidence="3" key="1">
    <citation type="journal article" date="2019" name="Int. J. Syst. Evol. Microbiol.">
        <title>The Global Catalogue of Microorganisms (GCM) 10K type strain sequencing project: providing services to taxonomists for standard genome sequencing and annotation.</title>
        <authorList>
            <consortium name="The Broad Institute Genomics Platform"/>
            <consortium name="The Broad Institute Genome Sequencing Center for Infectious Disease"/>
            <person name="Wu L."/>
            <person name="Ma J."/>
        </authorList>
    </citation>
    <scope>NUCLEOTIDE SEQUENCE [LARGE SCALE GENOMIC DNA]</scope>
    <source>
        <strain evidence="3">CGMCC 1.12931</strain>
    </source>
</reference>
<gene>
    <name evidence="2" type="ORF">GCM10010832_11600</name>
</gene>
<keyword evidence="1" id="KW-0812">Transmembrane</keyword>
<feature type="transmembrane region" description="Helical" evidence="1">
    <location>
        <begin position="12"/>
        <end position="33"/>
    </location>
</feature>
<evidence type="ECO:0000313" key="2">
    <source>
        <dbReference type="EMBL" id="GGE33044.1"/>
    </source>
</evidence>
<organism evidence="2 3">
    <name type="scientific">Psychroflexus planctonicus</name>
    <dbReference type="NCBI Taxonomy" id="1526575"/>
    <lineage>
        <taxon>Bacteria</taxon>
        <taxon>Pseudomonadati</taxon>
        <taxon>Bacteroidota</taxon>
        <taxon>Flavobacteriia</taxon>
        <taxon>Flavobacteriales</taxon>
        <taxon>Flavobacteriaceae</taxon>
        <taxon>Psychroflexus</taxon>
    </lineage>
</organism>
<keyword evidence="1" id="KW-1133">Transmembrane helix</keyword>
<sequence length="140" mass="16563">MKLENYTYKQNNFIRYFVLIYVLLILIASIFIYFGDSEIPEFLVFMNIPVALLILASFYKKNYILVKDNVIEVFNSFKSRAIKLENIKYVEPVSGSTWVIKLKNKQKTNLSKFRVAKADQEQFQKQMKALQNHFKNSEES</sequence>
<evidence type="ECO:0000313" key="3">
    <source>
        <dbReference type="Proteomes" id="UP000599179"/>
    </source>
</evidence>
<protein>
    <recommendedName>
        <fullName evidence="4">DUF2244 domain-containing protein</fullName>
    </recommendedName>
</protein>
<evidence type="ECO:0008006" key="4">
    <source>
        <dbReference type="Google" id="ProtNLM"/>
    </source>
</evidence>